<dbReference type="InterPro" id="IPR009057">
    <property type="entry name" value="Homeodomain-like_sf"/>
</dbReference>
<protein>
    <submittedName>
        <fullName evidence="5">AraC family transcriptional regulator</fullName>
    </submittedName>
</protein>
<sequence>MPDDSSTTAHSDRHGTSVDEAVALYEAVYSSQDISIGRPASEGFRYRYRTVSDERVAVATSAVEARRWGTIDPAGQYILAWSDRPGIVVDTDSRHPVEMAVGVPVVWPAGRPFAFDAPPATQHLVRFDGGFLEGIAAVQRQDEPVPLRLDRVATREQLGTLRAAIRGAAAVLFSPSAAPAVRALHATRVAEAVVAAFDATPTARTALPSGPRVRTSASTAQEWIVANAHRAVTMTDIARATGLSARGLQSAFQREVGTSPMRFLRRVRLERVRRELLRSDAGEHSVAEVAGAWGFGHLGRFSSYYAELFGEYPSATLRAARPDRTPAG</sequence>
<name>A0A942T0B7_9BACI</name>
<feature type="domain" description="HTH araC/xylS-type" evidence="4">
    <location>
        <begin position="218"/>
        <end position="319"/>
    </location>
</feature>
<dbReference type="PANTHER" id="PTHR46796:SF12">
    <property type="entry name" value="HTH-TYPE DNA-BINDING TRANSCRIPTIONAL ACTIVATOR EUTR"/>
    <property type="match status" value="1"/>
</dbReference>
<evidence type="ECO:0000256" key="1">
    <source>
        <dbReference type="ARBA" id="ARBA00023015"/>
    </source>
</evidence>
<gene>
    <name evidence="5" type="ORF">KHB02_17090</name>
</gene>
<comment type="caution">
    <text evidence="5">The sequence shown here is derived from an EMBL/GenBank/DDBJ whole genome shotgun (WGS) entry which is preliminary data.</text>
</comment>
<dbReference type="InterPro" id="IPR050204">
    <property type="entry name" value="AraC_XylS_family_regulators"/>
</dbReference>
<evidence type="ECO:0000259" key="4">
    <source>
        <dbReference type="PROSITE" id="PS01124"/>
    </source>
</evidence>
<keyword evidence="2" id="KW-0238">DNA-binding</keyword>
<evidence type="ECO:0000256" key="3">
    <source>
        <dbReference type="ARBA" id="ARBA00023163"/>
    </source>
</evidence>
<proteinExistence type="predicted"/>
<evidence type="ECO:0000313" key="5">
    <source>
        <dbReference type="EMBL" id="MBS4183110.1"/>
    </source>
</evidence>
<dbReference type="Gene3D" id="1.10.10.60">
    <property type="entry name" value="Homeodomain-like"/>
    <property type="match status" value="1"/>
</dbReference>
<dbReference type="AlphaFoldDB" id="A0A942T0B7"/>
<keyword evidence="1" id="KW-0805">Transcription regulation</keyword>
<keyword evidence="3" id="KW-0804">Transcription</keyword>
<dbReference type="Pfam" id="PF12833">
    <property type="entry name" value="HTH_18"/>
    <property type="match status" value="1"/>
</dbReference>
<reference evidence="5" key="1">
    <citation type="submission" date="2021-05" db="EMBL/GenBank/DDBJ databases">
        <title>Novel Bacillus species.</title>
        <authorList>
            <person name="Liu G."/>
        </authorList>
    </citation>
    <scope>NUCLEOTIDE SEQUENCE</scope>
    <source>
        <strain evidence="5">FJAT-50051</strain>
    </source>
</reference>
<organism evidence="5">
    <name type="scientific">Neobacillus citreus</name>
    <dbReference type="NCBI Taxonomy" id="2833578"/>
    <lineage>
        <taxon>Bacteria</taxon>
        <taxon>Bacillati</taxon>
        <taxon>Bacillota</taxon>
        <taxon>Bacilli</taxon>
        <taxon>Bacillales</taxon>
        <taxon>Bacillaceae</taxon>
        <taxon>Neobacillus</taxon>
    </lineage>
</organism>
<dbReference type="EMBL" id="JAGYPE010000003">
    <property type="protein sequence ID" value="MBS4183110.1"/>
    <property type="molecule type" value="Genomic_DNA"/>
</dbReference>
<dbReference type="InterPro" id="IPR018060">
    <property type="entry name" value="HTH_AraC"/>
</dbReference>
<accession>A0A942T0B7</accession>
<dbReference type="SMART" id="SM00342">
    <property type="entry name" value="HTH_ARAC"/>
    <property type="match status" value="1"/>
</dbReference>
<dbReference type="PANTHER" id="PTHR46796">
    <property type="entry name" value="HTH-TYPE TRANSCRIPTIONAL ACTIVATOR RHAS-RELATED"/>
    <property type="match status" value="1"/>
</dbReference>
<dbReference type="GO" id="GO:0003700">
    <property type="term" value="F:DNA-binding transcription factor activity"/>
    <property type="evidence" value="ECO:0007669"/>
    <property type="project" value="InterPro"/>
</dbReference>
<dbReference type="SUPFAM" id="SSF46689">
    <property type="entry name" value="Homeodomain-like"/>
    <property type="match status" value="2"/>
</dbReference>
<dbReference type="GO" id="GO:0043565">
    <property type="term" value="F:sequence-specific DNA binding"/>
    <property type="evidence" value="ECO:0007669"/>
    <property type="project" value="InterPro"/>
</dbReference>
<dbReference type="PROSITE" id="PS01124">
    <property type="entry name" value="HTH_ARAC_FAMILY_2"/>
    <property type="match status" value="1"/>
</dbReference>
<evidence type="ECO:0000256" key="2">
    <source>
        <dbReference type="ARBA" id="ARBA00023125"/>
    </source>
</evidence>